<comment type="catalytic activity">
    <reaction evidence="1">
        <text>Catalyzes the rearrangement of -S-S- bonds in proteins.</text>
        <dbReference type="EC" id="5.3.4.1"/>
    </reaction>
</comment>
<evidence type="ECO:0000313" key="8">
    <source>
        <dbReference type="EMBL" id="KAG2458260.1"/>
    </source>
</evidence>
<accession>A0A8X7WZ70</accession>
<feature type="compositionally biased region" description="Basic and acidic residues" evidence="7">
    <location>
        <begin position="304"/>
        <end position="314"/>
    </location>
</feature>
<evidence type="ECO:0000256" key="4">
    <source>
        <dbReference type="ARBA" id="ARBA00022692"/>
    </source>
</evidence>
<protein>
    <recommendedName>
        <fullName evidence="3">protein disulfide-isomerase</fullName>
        <ecNumber evidence="3">5.3.4.1</ecNumber>
    </recommendedName>
</protein>
<name>A0A8X7WZ70_POLSE</name>
<feature type="region of interest" description="Disordered" evidence="7">
    <location>
        <begin position="303"/>
        <end position="357"/>
    </location>
</feature>
<dbReference type="GO" id="GO:0005783">
    <property type="term" value="C:endoplasmic reticulum"/>
    <property type="evidence" value="ECO:0007669"/>
    <property type="project" value="TreeGrafter"/>
</dbReference>
<proteinExistence type="predicted"/>
<evidence type="ECO:0000256" key="6">
    <source>
        <dbReference type="ARBA" id="ARBA00023136"/>
    </source>
</evidence>
<keyword evidence="9" id="KW-1185">Reference proteome</keyword>
<dbReference type="AlphaFoldDB" id="A0A8X7WZ70"/>
<comment type="caution">
    <text evidence="8">The sequence shown here is derived from an EMBL/GenBank/DDBJ whole genome shotgun (WGS) entry which is preliminary data.</text>
</comment>
<dbReference type="PANTHER" id="PTHR46426">
    <property type="entry name" value="PROTEIN DISULFIDE-ISOMERASE TMX3"/>
    <property type="match status" value="1"/>
</dbReference>
<reference evidence="8 9" key="1">
    <citation type="journal article" date="2021" name="Cell">
        <title>Tracing the genetic footprints of vertebrate landing in non-teleost ray-finned fishes.</title>
        <authorList>
            <person name="Bi X."/>
            <person name="Wang K."/>
            <person name="Yang L."/>
            <person name="Pan H."/>
            <person name="Jiang H."/>
            <person name="Wei Q."/>
            <person name="Fang M."/>
            <person name="Yu H."/>
            <person name="Zhu C."/>
            <person name="Cai Y."/>
            <person name="He Y."/>
            <person name="Gan X."/>
            <person name="Zeng H."/>
            <person name="Yu D."/>
            <person name="Zhu Y."/>
            <person name="Jiang H."/>
            <person name="Qiu Q."/>
            <person name="Yang H."/>
            <person name="Zhang Y.E."/>
            <person name="Wang W."/>
            <person name="Zhu M."/>
            <person name="He S."/>
            <person name="Zhang G."/>
        </authorList>
    </citation>
    <scope>NUCLEOTIDE SEQUENCE [LARGE SCALE GENOMIC DNA]</scope>
    <source>
        <strain evidence="8">Bchr_013</strain>
    </source>
</reference>
<dbReference type="InterPro" id="IPR052250">
    <property type="entry name" value="PDI_TMX3"/>
</dbReference>
<keyword evidence="5" id="KW-1133">Transmembrane helix</keyword>
<dbReference type="GO" id="GO:0009986">
    <property type="term" value="C:cell surface"/>
    <property type="evidence" value="ECO:0007669"/>
    <property type="project" value="TreeGrafter"/>
</dbReference>
<dbReference type="EMBL" id="JAATIS010007298">
    <property type="protein sequence ID" value="KAG2458260.1"/>
    <property type="molecule type" value="Genomic_DNA"/>
</dbReference>
<evidence type="ECO:0000256" key="3">
    <source>
        <dbReference type="ARBA" id="ARBA00012723"/>
    </source>
</evidence>
<feature type="non-terminal residue" evidence="8">
    <location>
        <position position="357"/>
    </location>
</feature>
<keyword evidence="8" id="KW-0413">Isomerase</keyword>
<organism evidence="8 9">
    <name type="scientific">Polypterus senegalus</name>
    <name type="common">Senegal bichir</name>
    <dbReference type="NCBI Taxonomy" id="55291"/>
    <lineage>
        <taxon>Eukaryota</taxon>
        <taxon>Metazoa</taxon>
        <taxon>Chordata</taxon>
        <taxon>Craniata</taxon>
        <taxon>Vertebrata</taxon>
        <taxon>Euteleostomi</taxon>
        <taxon>Actinopterygii</taxon>
        <taxon>Polypteriformes</taxon>
        <taxon>Polypteridae</taxon>
        <taxon>Polypterus</taxon>
    </lineage>
</organism>
<evidence type="ECO:0000256" key="5">
    <source>
        <dbReference type="ARBA" id="ARBA00022989"/>
    </source>
</evidence>
<feature type="compositionally biased region" description="Acidic residues" evidence="7">
    <location>
        <begin position="315"/>
        <end position="325"/>
    </location>
</feature>
<evidence type="ECO:0000256" key="7">
    <source>
        <dbReference type="SAM" id="MobiDB-lite"/>
    </source>
</evidence>
<evidence type="ECO:0000256" key="1">
    <source>
        <dbReference type="ARBA" id="ARBA00001182"/>
    </source>
</evidence>
<dbReference type="EC" id="5.3.4.1" evidence="3"/>
<keyword evidence="6" id="KW-0472">Membrane</keyword>
<dbReference type="PANTHER" id="PTHR46426:SF1">
    <property type="entry name" value="PROTEIN DISULFIDE-ISOMERASE TMX3"/>
    <property type="match status" value="1"/>
</dbReference>
<feature type="non-terminal residue" evidence="8">
    <location>
        <position position="1"/>
    </location>
</feature>
<gene>
    <name evidence="8" type="primary">Tmx3</name>
    <name evidence="8" type="ORF">GTO96_0017719</name>
</gene>
<sequence>MLEAVPLKFKARCLLYLVSLLLLPSGPRNRRVAFSAADLSTVWSGGLLISGFGRALSRPRRGFPGNQDAHVREFTAQTSQLPLPSQPYAASRPTSGRSSSLIAQLSVGQTPLLGLTIQLLACLRAHARVRSLAPSLDHTGSLSSFLLSSSCNLCFFFFFYSPKTPCPSIYEEDVAAVAISSPGTSYGCGRLLTCALSELDVPTVVVLNTSNQQYFLSSKPVENIEDLVQFINNVLDGTAEAQGGDGFFQRIKRVLYDAKSTVVSVFKSSPILGCFLFGLPLGVISIMCYGICTAESDDSSEDAELLKKDSRNLELTDEGSEDELDNGSNEHQTENIPDHSEEELEYEEKDSIEKKSD</sequence>
<evidence type="ECO:0000256" key="2">
    <source>
        <dbReference type="ARBA" id="ARBA00004167"/>
    </source>
</evidence>
<comment type="subcellular location">
    <subcellularLocation>
        <location evidence="2">Membrane</location>
        <topology evidence="2">Single-pass membrane protein</topology>
    </subcellularLocation>
</comment>
<dbReference type="GO" id="GO:0016020">
    <property type="term" value="C:membrane"/>
    <property type="evidence" value="ECO:0007669"/>
    <property type="project" value="UniProtKB-SubCell"/>
</dbReference>
<dbReference type="Proteomes" id="UP000886611">
    <property type="component" value="Unassembled WGS sequence"/>
</dbReference>
<dbReference type="GO" id="GO:0003756">
    <property type="term" value="F:protein disulfide isomerase activity"/>
    <property type="evidence" value="ECO:0007669"/>
    <property type="project" value="UniProtKB-EC"/>
</dbReference>
<evidence type="ECO:0000313" key="9">
    <source>
        <dbReference type="Proteomes" id="UP000886611"/>
    </source>
</evidence>
<keyword evidence="4" id="KW-0812">Transmembrane</keyword>